<gene>
    <name evidence="3" type="ORF">SAMN02745674_02892</name>
</gene>
<dbReference type="RefSeq" id="WP_078759410.1">
    <property type="nucleotide sequence ID" value="NZ_FUXP01000020.1"/>
</dbReference>
<evidence type="ECO:0000256" key="1">
    <source>
        <dbReference type="SAM" id="MobiDB-lite"/>
    </source>
</evidence>
<keyword evidence="4" id="KW-1185">Reference proteome</keyword>
<accession>A0A1T4SIQ2</accession>
<dbReference type="EMBL" id="FUXP01000020">
    <property type="protein sequence ID" value="SKA28033.1"/>
    <property type="molecule type" value="Genomic_DNA"/>
</dbReference>
<organism evidence="3 4">
    <name type="scientific">Lysobacter spongiicola DSM 21749</name>
    <dbReference type="NCBI Taxonomy" id="1122188"/>
    <lineage>
        <taxon>Bacteria</taxon>
        <taxon>Pseudomonadati</taxon>
        <taxon>Pseudomonadota</taxon>
        <taxon>Gammaproteobacteria</taxon>
        <taxon>Lysobacterales</taxon>
        <taxon>Lysobacteraceae</taxon>
        <taxon>Novilysobacter</taxon>
    </lineage>
</organism>
<dbReference type="AlphaFoldDB" id="A0A1T4SIQ2"/>
<dbReference type="PROSITE" id="PS51257">
    <property type="entry name" value="PROKAR_LIPOPROTEIN"/>
    <property type="match status" value="1"/>
</dbReference>
<protein>
    <submittedName>
        <fullName evidence="3">Uncharacterized protein</fullName>
    </submittedName>
</protein>
<dbReference type="Proteomes" id="UP000190061">
    <property type="component" value="Unassembled WGS sequence"/>
</dbReference>
<evidence type="ECO:0000256" key="2">
    <source>
        <dbReference type="SAM" id="SignalP"/>
    </source>
</evidence>
<proteinExistence type="predicted"/>
<reference evidence="3 4" key="1">
    <citation type="submission" date="2017-02" db="EMBL/GenBank/DDBJ databases">
        <authorList>
            <person name="Peterson S.W."/>
        </authorList>
    </citation>
    <scope>NUCLEOTIDE SEQUENCE [LARGE SCALE GENOMIC DNA]</scope>
    <source>
        <strain evidence="3 4">DSM 21749</strain>
    </source>
</reference>
<name>A0A1T4SIQ2_9GAMM</name>
<feature type="compositionally biased region" description="Acidic residues" evidence="1">
    <location>
        <begin position="88"/>
        <end position="99"/>
    </location>
</feature>
<feature type="region of interest" description="Disordered" evidence="1">
    <location>
        <begin position="26"/>
        <end position="118"/>
    </location>
</feature>
<dbReference type="STRING" id="1122188.SAMN02745674_02892"/>
<feature type="compositionally biased region" description="Low complexity" evidence="1">
    <location>
        <begin position="28"/>
        <end position="45"/>
    </location>
</feature>
<evidence type="ECO:0000313" key="3">
    <source>
        <dbReference type="EMBL" id="SKA28033.1"/>
    </source>
</evidence>
<feature type="chain" id="PRO_5012142854" evidence="2">
    <location>
        <begin position="21"/>
        <end position="118"/>
    </location>
</feature>
<sequence length="118" mass="12491">MNRTRISTLSLALLGTLALAACDNNVETADTTTDVPDTTAATDTLGADRDRIGVDDPLTNDPVDDTTTMGDAGDPYGDPMTRDPALVPEDDALGNDELDQERLDPEYQDPTEGTPPAQ</sequence>
<keyword evidence="2" id="KW-0732">Signal</keyword>
<evidence type="ECO:0000313" key="4">
    <source>
        <dbReference type="Proteomes" id="UP000190061"/>
    </source>
</evidence>
<feature type="signal peptide" evidence="2">
    <location>
        <begin position="1"/>
        <end position="20"/>
    </location>
</feature>